<dbReference type="EMBL" id="RAHC01000090">
    <property type="protein sequence ID" value="RUP72111.1"/>
    <property type="molecule type" value="Genomic_DNA"/>
</dbReference>
<name>A0A3S0SJU4_9MOLU</name>
<dbReference type="RefSeq" id="WP_158676236.1">
    <property type="nucleotide sequence ID" value="NZ_RAHC01000090.1"/>
</dbReference>
<comment type="caution">
    <text evidence="1">The sequence shown here is derived from an EMBL/GenBank/DDBJ whole genome shotgun (WGS) entry which is preliminary data.</text>
</comment>
<dbReference type="AlphaFoldDB" id="A0A3S0SJU4"/>
<reference evidence="1 2" key="1">
    <citation type="journal article" date="2019" name="Genome Biol. Evol.">
        <title>Toxin and genome evolution in a Drosophila defensive symbiosis.</title>
        <authorList>
            <person name="Ballinger M.J."/>
            <person name="Gawryluk R.M."/>
            <person name="Perlman S.J."/>
        </authorList>
    </citation>
    <scope>NUCLEOTIDE SEQUENCE [LARGE SCALE GENOMIC DNA]</scope>
    <source>
        <strain evidence="2">sNeo</strain>
    </source>
</reference>
<feature type="non-terminal residue" evidence="1">
    <location>
        <position position="197"/>
    </location>
</feature>
<accession>A0A3S0SJU4</accession>
<dbReference type="Proteomes" id="UP000274545">
    <property type="component" value="Unassembled WGS sequence"/>
</dbReference>
<protein>
    <submittedName>
        <fullName evidence="1">Uncharacterized protein</fullName>
    </submittedName>
</protein>
<evidence type="ECO:0000313" key="1">
    <source>
        <dbReference type="EMBL" id="RUP72111.1"/>
    </source>
</evidence>
<gene>
    <name evidence="1" type="ORF">D6D54_09350</name>
</gene>
<evidence type="ECO:0000313" key="2">
    <source>
        <dbReference type="Proteomes" id="UP000274545"/>
    </source>
</evidence>
<sequence>SYEKYTDENNNEQYNLDNPIAIKELSWTFQEWDNITKQHITVTTYFHKTYSNQFTFNPFDKYHVFYEKFVTPYLPLNERIKTILKEQNQVYSENKQAFNGLGVFNLRLTMGSVWNKIPDITKKLVLANKEERPDLFELEYYGFEYNDNDPSIYVLRNYRKYIKEYNLQYFYNPNTKQYQFNSYSVGVDYANGSEDHT</sequence>
<proteinExistence type="predicted"/>
<organism evidence="1 2">
    <name type="scientific">Spiroplasma poulsonii</name>
    <dbReference type="NCBI Taxonomy" id="2138"/>
    <lineage>
        <taxon>Bacteria</taxon>
        <taxon>Bacillati</taxon>
        <taxon>Mycoplasmatota</taxon>
        <taxon>Mollicutes</taxon>
        <taxon>Entomoplasmatales</taxon>
        <taxon>Spiroplasmataceae</taxon>
        <taxon>Spiroplasma</taxon>
    </lineage>
</organism>
<feature type="non-terminal residue" evidence="1">
    <location>
        <position position="1"/>
    </location>
</feature>